<proteinExistence type="predicted"/>
<evidence type="ECO:0000313" key="2">
    <source>
        <dbReference type="EMBL" id="KFI27468.1"/>
    </source>
</evidence>
<dbReference type="SUPFAM" id="SSF54427">
    <property type="entry name" value="NTF2-like"/>
    <property type="match status" value="1"/>
</dbReference>
<dbReference type="InterPro" id="IPR032710">
    <property type="entry name" value="NTF2-like_dom_sf"/>
</dbReference>
<dbReference type="InterPro" id="IPR011721">
    <property type="entry name" value="CHP02096"/>
</dbReference>
<dbReference type="InterPro" id="IPR037401">
    <property type="entry name" value="SnoaL-like"/>
</dbReference>
<evidence type="ECO:0000259" key="1">
    <source>
        <dbReference type="Pfam" id="PF12680"/>
    </source>
</evidence>
<dbReference type="AlphaFoldDB" id="A0A086XZL8"/>
<accession>A0A086XZL8</accession>
<dbReference type="EMBL" id="JFZB01000009">
    <property type="protein sequence ID" value="KFI27468.1"/>
    <property type="molecule type" value="Genomic_DNA"/>
</dbReference>
<dbReference type="NCBIfam" id="TIGR02096">
    <property type="entry name" value="ketosteroid isomerase-related protein"/>
    <property type="match status" value="1"/>
</dbReference>
<dbReference type="STRING" id="1105367.CG50_15760"/>
<gene>
    <name evidence="2" type="ORF">CG50_15760</name>
</gene>
<dbReference type="Pfam" id="PF12680">
    <property type="entry name" value="SnoaL_2"/>
    <property type="match status" value="1"/>
</dbReference>
<name>A0A086XZL8_9RHOB</name>
<dbReference type="OrthoDB" id="582835at2"/>
<organism evidence="2 3">
    <name type="scientific">Paenirhodobacter enshiensis</name>
    <dbReference type="NCBI Taxonomy" id="1105367"/>
    <lineage>
        <taxon>Bacteria</taxon>
        <taxon>Pseudomonadati</taxon>
        <taxon>Pseudomonadota</taxon>
        <taxon>Alphaproteobacteria</taxon>
        <taxon>Rhodobacterales</taxon>
        <taxon>Rhodobacter group</taxon>
        <taxon>Paenirhodobacter</taxon>
    </lineage>
</organism>
<reference evidence="2 3" key="1">
    <citation type="submission" date="2014-03" db="EMBL/GenBank/DDBJ databases">
        <title>Genome of Paenirhodobacter enshiensis DW2-9.</title>
        <authorList>
            <person name="Wang D."/>
            <person name="Wang G."/>
        </authorList>
    </citation>
    <scope>NUCLEOTIDE SEQUENCE [LARGE SCALE GENOMIC DNA]</scope>
    <source>
        <strain evidence="2 3">DW2-9</strain>
    </source>
</reference>
<dbReference type="Proteomes" id="UP000028824">
    <property type="component" value="Unassembled WGS sequence"/>
</dbReference>
<protein>
    <recommendedName>
        <fullName evidence="1">SnoaL-like domain-containing protein</fullName>
    </recommendedName>
</protein>
<evidence type="ECO:0000313" key="3">
    <source>
        <dbReference type="Proteomes" id="UP000028824"/>
    </source>
</evidence>
<dbReference type="Gene3D" id="3.10.450.50">
    <property type="match status" value="1"/>
</dbReference>
<keyword evidence="3" id="KW-1185">Reference proteome</keyword>
<dbReference type="eggNOG" id="COG5485">
    <property type="taxonomic scope" value="Bacteria"/>
</dbReference>
<comment type="caution">
    <text evidence="2">The sequence shown here is derived from an EMBL/GenBank/DDBJ whole genome shotgun (WGS) entry which is preliminary data.</text>
</comment>
<sequence length="132" mass="15033">MTALSVVSAYYEAFNRDDTDAMEALLTEDFEHHVNEGQIRRGVAAFREFNAHMTRCYREHLTDIVVMANDAGTRAAAEFTVNGVYIETDDGLPEAKGQTYILPAGTFFTLRDGRIQRVTTYYNLADWVRQVR</sequence>
<feature type="domain" description="SnoaL-like" evidence="1">
    <location>
        <begin position="7"/>
        <end position="117"/>
    </location>
</feature>